<accession>A0A8J8FBG8</accession>
<evidence type="ECO:0000313" key="2">
    <source>
        <dbReference type="Proteomes" id="UP000598971"/>
    </source>
</evidence>
<dbReference type="Gene3D" id="3.40.50.10140">
    <property type="entry name" value="Toll/interleukin-1 receptor homology (TIR) domain"/>
    <property type="match status" value="1"/>
</dbReference>
<gene>
    <name evidence="1" type="ORF">GD597_05670</name>
</gene>
<reference evidence="1" key="1">
    <citation type="submission" date="2019-10" db="EMBL/GenBank/DDBJ databases">
        <title>Draft genome sequence of Panacibacter sp. KCS-6.</title>
        <authorList>
            <person name="Yim K.J."/>
        </authorList>
    </citation>
    <scope>NUCLEOTIDE SEQUENCE</scope>
    <source>
        <strain evidence="1">KCS-6</strain>
    </source>
</reference>
<dbReference type="AlphaFoldDB" id="A0A8J8FBG8"/>
<evidence type="ECO:0000313" key="1">
    <source>
        <dbReference type="EMBL" id="NNV54941.1"/>
    </source>
</evidence>
<dbReference type="EMBL" id="WHPF01000003">
    <property type="protein sequence ID" value="NNV54941.1"/>
    <property type="molecule type" value="Genomic_DNA"/>
</dbReference>
<keyword evidence="2" id="KW-1185">Reference proteome</keyword>
<sequence length="348" mass="40282">MEEIKQEKQVEVTKHSKTESPFAFISHDTRDADIAEAFSKLLKSVSAGMLKSFRSSDNKGTQGIEFGIEWYPKIIESLQDSSDVVCLLTELSINRPWILFEAGMAKGKLNTPILGVAVGIPLSNASTGPFAQFQNCDDEVASLSKLVKQLVRKLPNSEPDEDVIKQQVEIFKVKSQEIIKARQEKSEVKEVEKPVDNNESAKLFEEVKLMFKELPSRIENASQKTSNKSNKRLHPGMIEELIHYSFSRNIEPRVILQIILAPFKNDFPWIYESGVVLVEKVGKVKHIQSTKAFKEFMELIDFTFDNPIYRENYRDEYEYRYFREIPYLIERFFKELEYKKAEMDDENK</sequence>
<dbReference type="Proteomes" id="UP000598971">
    <property type="component" value="Unassembled WGS sequence"/>
</dbReference>
<proteinExistence type="predicted"/>
<dbReference type="SUPFAM" id="SSF52200">
    <property type="entry name" value="Toll/Interleukin receptor TIR domain"/>
    <property type="match status" value="1"/>
</dbReference>
<dbReference type="RefSeq" id="WP_171606855.1">
    <property type="nucleotide sequence ID" value="NZ_WHPF01000003.1"/>
</dbReference>
<name>A0A8J8FBG8_9BACT</name>
<dbReference type="InterPro" id="IPR035897">
    <property type="entry name" value="Toll_tir_struct_dom_sf"/>
</dbReference>
<organism evidence="1 2">
    <name type="scientific">Limnovirga soli</name>
    <dbReference type="NCBI Taxonomy" id="2656915"/>
    <lineage>
        <taxon>Bacteria</taxon>
        <taxon>Pseudomonadati</taxon>
        <taxon>Bacteroidota</taxon>
        <taxon>Chitinophagia</taxon>
        <taxon>Chitinophagales</taxon>
        <taxon>Chitinophagaceae</taxon>
        <taxon>Limnovirga</taxon>
    </lineage>
</organism>
<comment type="caution">
    <text evidence="1">The sequence shown here is derived from an EMBL/GenBank/DDBJ whole genome shotgun (WGS) entry which is preliminary data.</text>
</comment>
<protein>
    <submittedName>
        <fullName evidence="1">TIR domain-containing protein</fullName>
    </submittedName>
</protein>